<evidence type="ECO:0000313" key="4">
    <source>
        <dbReference type="EMBL" id="TIC78849.1"/>
    </source>
</evidence>
<feature type="domain" description="N-acetyltransferase" evidence="3">
    <location>
        <begin position="14"/>
        <end position="165"/>
    </location>
</feature>
<keyword evidence="2" id="KW-0012">Acyltransferase</keyword>
<organism evidence="4 5">
    <name type="scientific">Crenobacter intestini</name>
    <dbReference type="NCBI Taxonomy" id="2563443"/>
    <lineage>
        <taxon>Bacteria</taxon>
        <taxon>Pseudomonadati</taxon>
        <taxon>Pseudomonadota</taxon>
        <taxon>Betaproteobacteria</taxon>
        <taxon>Neisseriales</taxon>
        <taxon>Neisseriaceae</taxon>
        <taxon>Crenobacter</taxon>
    </lineage>
</organism>
<dbReference type="RefSeq" id="WP_136555532.1">
    <property type="nucleotide sequence ID" value="NZ_STGJ01000021.1"/>
</dbReference>
<dbReference type="GO" id="GO:0016747">
    <property type="term" value="F:acyltransferase activity, transferring groups other than amino-acyl groups"/>
    <property type="evidence" value="ECO:0007669"/>
    <property type="project" value="InterPro"/>
</dbReference>
<proteinExistence type="predicted"/>
<evidence type="ECO:0000259" key="3">
    <source>
        <dbReference type="PROSITE" id="PS51186"/>
    </source>
</evidence>
<dbReference type="InterPro" id="IPR000182">
    <property type="entry name" value="GNAT_dom"/>
</dbReference>
<dbReference type="PANTHER" id="PTHR43072">
    <property type="entry name" value="N-ACETYLTRANSFERASE"/>
    <property type="match status" value="1"/>
</dbReference>
<reference evidence="4 5" key="1">
    <citation type="submission" date="2019-04" db="EMBL/GenBank/DDBJ databases">
        <title>Crenobacter sp. nov.</title>
        <authorList>
            <person name="Shi S."/>
        </authorList>
    </citation>
    <scope>NUCLEOTIDE SEQUENCE [LARGE SCALE GENOMIC DNA]</scope>
    <source>
        <strain evidence="4 5">GY 70310</strain>
    </source>
</reference>
<evidence type="ECO:0000256" key="1">
    <source>
        <dbReference type="ARBA" id="ARBA00022679"/>
    </source>
</evidence>
<dbReference type="InterPro" id="IPR016181">
    <property type="entry name" value="Acyl_CoA_acyltransferase"/>
</dbReference>
<protein>
    <submittedName>
        <fullName evidence="4">GNAT family N-acetyltransferase</fullName>
    </submittedName>
</protein>
<name>A0A4T0UJT0_9NEIS</name>
<keyword evidence="5" id="KW-1185">Reference proteome</keyword>
<dbReference type="PANTHER" id="PTHR43072:SF51">
    <property type="entry name" value="ABC SUPERFAMILY TRANSPORT PROTEIN"/>
    <property type="match status" value="1"/>
</dbReference>
<dbReference type="AlphaFoldDB" id="A0A4T0UJT0"/>
<dbReference type="CDD" id="cd04301">
    <property type="entry name" value="NAT_SF"/>
    <property type="match status" value="1"/>
</dbReference>
<dbReference type="PROSITE" id="PS51186">
    <property type="entry name" value="GNAT"/>
    <property type="match status" value="1"/>
</dbReference>
<comment type="caution">
    <text evidence="4">The sequence shown here is derived from an EMBL/GenBank/DDBJ whole genome shotgun (WGS) entry which is preliminary data.</text>
</comment>
<evidence type="ECO:0000256" key="2">
    <source>
        <dbReference type="ARBA" id="ARBA00023315"/>
    </source>
</evidence>
<dbReference type="OrthoDB" id="359414at2"/>
<accession>A0A4T0UJT0</accession>
<gene>
    <name evidence="4" type="ORF">E5K04_14820</name>
</gene>
<dbReference type="SUPFAM" id="SSF55729">
    <property type="entry name" value="Acyl-CoA N-acyltransferases (Nat)"/>
    <property type="match status" value="1"/>
</dbReference>
<keyword evidence="1 4" id="KW-0808">Transferase</keyword>
<sequence length="176" mass="19494">MPSQNLASRPQAEVTLRAMRAADIDAVLAVQSQCYRAELIESRDALASRQRLSPDTCFVAEEDGRVRGYLFAHPWQGETPPALDTPLPALPEHCDTLFLHDMAISERLRGRGVAPRLMEKALRSARARGYRYARLVAVQGAASYWRKLGFKPYPLGRGKLACYGDGAEGMLAPLMH</sequence>
<dbReference type="EMBL" id="STGJ01000021">
    <property type="protein sequence ID" value="TIC78849.1"/>
    <property type="molecule type" value="Genomic_DNA"/>
</dbReference>
<evidence type="ECO:0000313" key="5">
    <source>
        <dbReference type="Proteomes" id="UP000308891"/>
    </source>
</evidence>
<dbReference type="Proteomes" id="UP000308891">
    <property type="component" value="Unassembled WGS sequence"/>
</dbReference>
<dbReference type="Pfam" id="PF00583">
    <property type="entry name" value="Acetyltransf_1"/>
    <property type="match status" value="1"/>
</dbReference>
<dbReference type="Gene3D" id="3.40.630.30">
    <property type="match status" value="1"/>
</dbReference>